<dbReference type="RefSeq" id="XP_053531548.1">
    <property type="nucleotide sequence ID" value="XM_053675573.1"/>
</dbReference>
<dbReference type="InterPro" id="IPR010736">
    <property type="entry name" value="SHIPPO-rpt"/>
</dbReference>
<dbReference type="AlphaFoldDB" id="A0A9F7RAE9"/>
<reference evidence="3" key="1">
    <citation type="journal article" date="2016" name="Nat. Commun.">
        <title>The channel catfish genome sequence provides insights into the evolution of scale formation in teleosts.</title>
        <authorList>
            <person name="Liu Z."/>
            <person name="Liu S."/>
            <person name="Yao J."/>
            <person name="Bao L."/>
            <person name="Zhang J."/>
            <person name="Li Y."/>
            <person name="Jiang C."/>
            <person name="Sun L."/>
            <person name="Wang R."/>
            <person name="Zhang Y."/>
            <person name="Zhou T."/>
            <person name="Zeng Q."/>
            <person name="Fu Q."/>
            <person name="Gao S."/>
            <person name="Li N."/>
            <person name="Koren S."/>
            <person name="Jiang Y."/>
            <person name="Zimin A."/>
            <person name="Xu P."/>
            <person name="Phillippy A.M."/>
            <person name="Geng X."/>
            <person name="Song L."/>
            <person name="Sun F."/>
            <person name="Li C."/>
            <person name="Wang X."/>
            <person name="Chen A."/>
            <person name="Jin Y."/>
            <person name="Yuan Z."/>
            <person name="Yang Y."/>
            <person name="Tan S."/>
            <person name="Peatman E."/>
            <person name="Lu J."/>
            <person name="Qin Z."/>
            <person name="Dunham R."/>
            <person name="Li Z."/>
            <person name="Sonstegard T."/>
            <person name="Feng J."/>
            <person name="Danzmann R.G."/>
            <person name="Schroeder S."/>
            <person name="Scheffler B."/>
            <person name="Duke M.V."/>
            <person name="Ballard L."/>
            <person name="Kucuktas H."/>
            <person name="Kaltenboeck L."/>
            <person name="Liu H."/>
            <person name="Armbruster J."/>
            <person name="Xie Y."/>
            <person name="Kirby M.L."/>
            <person name="Tian Y."/>
            <person name="Flanagan M.E."/>
            <person name="Mu W."/>
            <person name="Waldbieser G.C."/>
        </authorList>
    </citation>
    <scope>NUCLEOTIDE SEQUENCE [LARGE SCALE GENOMIC DNA]</scope>
    <source>
        <strain evidence="3">SDA103</strain>
    </source>
</reference>
<evidence type="ECO:0000256" key="2">
    <source>
        <dbReference type="SAM" id="Phobius"/>
    </source>
</evidence>
<protein>
    <submittedName>
        <fullName evidence="4">Lymphocyte expansion molecule isoform X1</fullName>
    </submittedName>
</protein>
<keyword evidence="2" id="KW-0472">Membrane</keyword>
<feature type="transmembrane region" description="Helical" evidence="2">
    <location>
        <begin position="21"/>
        <end position="42"/>
    </location>
</feature>
<keyword evidence="2" id="KW-1133">Transmembrane helix</keyword>
<dbReference type="PANTHER" id="PTHR34914">
    <property type="entry name" value="LYMPHOCYTE EXPANSION MOLECULE"/>
    <property type="match status" value="1"/>
</dbReference>
<sequence length="365" mass="41204">MHDVWFLQRHKNKSCFQLIQHAYGFHLFIVLLTPSAPMTFMARSRFEVSGVHHGNKRVGTCSQIPYCKSDDWKTKVGPGTYRIASFTEELEKKPGSLRGICETREKRFKDGKRSTPGPGAYGKGGIPSAALEEKERMSLRTGPSMGNASHHRFDANTVDSGLGPGTYNLKSSTELILSRRVSKRSPYDPSTGKGNIFTAPKWVSPGPCMYPKDLPKFGEELQKREKKKHGVFGITEQYPAVHTERIYLSTLSQCPRPVTSPGPGWYNIIPMTPEYQSGSGKQAPFLSSALRVNMTTEMLMNKNHNPVEPGHYNIAELSQNKKKNSHRSSFISGTQRYLHYPERDNFIQERLRPSNVPLDRRSFLL</sequence>
<dbReference type="PANTHER" id="PTHR34914:SF1">
    <property type="entry name" value="LYMPHOCYTE EXPANSION MOLECULE"/>
    <property type="match status" value="1"/>
</dbReference>
<keyword evidence="3" id="KW-1185">Reference proteome</keyword>
<gene>
    <name evidence="4" type="primary">LOC108257923</name>
</gene>
<dbReference type="Proteomes" id="UP000221080">
    <property type="component" value="Chromosome 25"/>
</dbReference>
<name>A0A9F7RAE9_ICTPU</name>
<evidence type="ECO:0000256" key="1">
    <source>
        <dbReference type="SAM" id="MobiDB-lite"/>
    </source>
</evidence>
<reference evidence="4" key="2">
    <citation type="submission" date="2025-08" db="UniProtKB">
        <authorList>
            <consortium name="RefSeq"/>
        </authorList>
    </citation>
    <scope>IDENTIFICATION</scope>
    <source>
        <tissue evidence="4">Blood</tissue>
    </source>
</reference>
<organism evidence="3 4">
    <name type="scientific">Ictalurus punctatus</name>
    <name type="common">Channel catfish</name>
    <name type="synonym">Silurus punctatus</name>
    <dbReference type="NCBI Taxonomy" id="7998"/>
    <lineage>
        <taxon>Eukaryota</taxon>
        <taxon>Metazoa</taxon>
        <taxon>Chordata</taxon>
        <taxon>Craniata</taxon>
        <taxon>Vertebrata</taxon>
        <taxon>Euteleostomi</taxon>
        <taxon>Actinopterygii</taxon>
        <taxon>Neopterygii</taxon>
        <taxon>Teleostei</taxon>
        <taxon>Ostariophysi</taxon>
        <taxon>Siluriformes</taxon>
        <taxon>Ictaluridae</taxon>
        <taxon>Ictalurus</taxon>
    </lineage>
</organism>
<dbReference type="InterPro" id="IPR033557">
    <property type="entry name" value="CIMAP2"/>
</dbReference>
<dbReference type="GeneID" id="108257923"/>
<keyword evidence="2" id="KW-0812">Transmembrane</keyword>
<evidence type="ECO:0000313" key="4">
    <source>
        <dbReference type="RefSeq" id="XP_053531548.1"/>
    </source>
</evidence>
<dbReference type="OrthoDB" id="6275292at2759"/>
<accession>A0A9F7RAE9</accession>
<feature type="region of interest" description="Disordered" evidence="1">
    <location>
        <begin position="108"/>
        <end position="129"/>
    </location>
</feature>
<proteinExistence type="predicted"/>
<evidence type="ECO:0000313" key="3">
    <source>
        <dbReference type="Proteomes" id="UP000221080"/>
    </source>
</evidence>
<dbReference type="Pfam" id="PF07004">
    <property type="entry name" value="SHIPPO-rpt"/>
    <property type="match status" value="1"/>
</dbReference>